<keyword evidence="2" id="KW-1185">Reference proteome</keyword>
<keyword evidence="1" id="KW-0378">Hydrolase</keyword>
<proteinExistence type="predicted"/>
<dbReference type="EMBL" id="SNYA01000006">
    <property type="protein sequence ID" value="TDP90984.1"/>
    <property type="molecule type" value="Genomic_DNA"/>
</dbReference>
<evidence type="ECO:0000313" key="1">
    <source>
        <dbReference type="EMBL" id="TDP90984.1"/>
    </source>
</evidence>
<dbReference type="PANTHER" id="PTHR43434:SF19">
    <property type="entry name" value="PHOSPHONOACETALDEHYDE HYDROLASE"/>
    <property type="match status" value="1"/>
</dbReference>
<dbReference type="Pfam" id="PF00702">
    <property type="entry name" value="Hydrolase"/>
    <property type="match status" value="1"/>
</dbReference>
<dbReference type="SFLD" id="SFLDS00003">
    <property type="entry name" value="Haloacid_Dehalogenase"/>
    <property type="match status" value="1"/>
</dbReference>
<dbReference type="InterPro" id="IPR023214">
    <property type="entry name" value="HAD_sf"/>
</dbReference>
<dbReference type="SFLD" id="SFLDG01129">
    <property type="entry name" value="C1.5:_HAD__Beta-PGM__Phosphata"/>
    <property type="match status" value="1"/>
</dbReference>
<dbReference type="OrthoDB" id="5504491at2"/>
<dbReference type="NCBIfam" id="TIGR03351">
    <property type="entry name" value="PhnX-like"/>
    <property type="match status" value="1"/>
</dbReference>
<sequence>MISLAVFDMAGTTIDDGGAVYHALQDAVCETGATVAPADLQTWMGTEKRAAITALMTLGGRDPRPAGVVDAAFDRFREILAERYAATPPAPIPGVPEAIAALRASGIRVALTTGFSRDVASGILAELNWSVDSRGAARADESGAMAGVILDALVCGDEVAAGRPAPYMIHRAMERTGTLAVSKVLVAGDTAVDVQAGANSGAAHSIGVLTGELQRTDFPAEHTTAVLDSVAQIPAYLAAAELDAAAAYASAASATSLL</sequence>
<dbReference type="GO" id="GO:0005829">
    <property type="term" value="C:cytosol"/>
    <property type="evidence" value="ECO:0007669"/>
    <property type="project" value="TreeGrafter"/>
</dbReference>
<dbReference type="InterPro" id="IPR050155">
    <property type="entry name" value="HAD-like_hydrolase_sf"/>
</dbReference>
<reference evidence="1 2" key="1">
    <citation type="submission" date="2019-03" db="EMBL/GenBank/DDBJ databases">
        <title>Genomic analyses of the natural microbiome of Caenorhabditis elegans.</title>
        <authorList>
            <person name="Samuel B."/>
        </authorList>
    </citation>
    <scope>NUCLEOTIDE SEQUENCE [LARGE SCALE GENOMIC DNA]</scope>
    <source>
        <strain evidence="1 2">JUb18</strain>
    </source>
</reference>
<dbReference type="GO" id="GO:0006281">
    <property type="term" value="P:DNA repair"/>
    <property type="evidence" value="ECO:0007669"/>
    <property type="project" value="TreeGrafter"/>
</dbReference>
<evidence type="ECO:0000313" key="2">
    <source>
        <dbReference type="Proteomes" id="UP000295601"/>
    </source>
</evidence>
<dbReference type="AlphaFoldDB" id="A0A4R6RW19"/>
<dbReference type="Gene3D" id="3.40.50.1000">
    <property type="entry name" value="HAD superfamily/HAD-like"/>
    <property type="match status" value="1"/>
</dbReference>
<protein>
    <submittedName>
        <fullName evidence="1">Phosphonatase-like hydrolase</fullName>
    </submittedName>
</protein>
<name>A0A4R6RW19_9MICO</name>
<gene>
    <name evidence="1" type="ORF">EDF62_2641</name>
</gene>
<dbReference type="Proteomes" id="UP000295601">
    <property type="component" value="Unassembled WGS sequence"/>
</dbReference>
<organism evidence="1 2">
    <name type="scientific">Leucobacter luti</name>
    <dbReference type="NCBI Taxonomy" id="340320"/>
    <lineage>
        <taxon>Bacteria</taxon>
        <taxon>Bacillati</taxon>
        <taxon>Actinomycetota</taxon>
        <taxon>Actinomycetes</taxon>
        <taxon>Micrococcales</taxon>
        <taxon>Microbacteriaceae</taxon>
        <taxon>Leucobacter</taxon>
    </lineage>
</organism>
<comment type="caution">
    <text evidence="1">The sequence shown here is derived from an EMBL/GenBank/DDBJ whole genome shotgun (WGS) entry which is preliminary data.</text>
</comment>
<dbReference type="PANTHER" id="PTHR43434">
    <property type="entry name" value="PHOSPHOGLYCOLATE PHOSPHATASE"/>
    <property type="match status" value="1"/>
</dbReference>
<dbReference type="InterPro" id="IPR036412">
    <property type="entry name" value="HAD-like_sf"/>
</dbReference>
<accession>A0A4R6RW19</accession>
<dbReference type="RefSeq" id="WP_133617326.1">
    <property type="nucleotide sequence ID" value="NZ_SNYA01000006.1"/>
</dbReference>
<dbReference type="InterPro" id="IPR022468">
    <property type="entry name" value="PhnX-like"/>
</dbReference>
<dbReference type="GO" id="GO:0008967">
    <property type="term" value="F:phosphoglycolate phosphatase activity"/>
    <property type="evidence" value="ECO:0007669"/>
    <property type="project" value="TreeGrafter"/>
</dbReference>
<dbReference type="SUPFAM" id="SSF56784">
    <property type="entry name" value="HAD-like"/>
    <property type="match status" value="1"/>
</dbReference>